<dbReference type="AlphaFoldDB" id="A0A3P7IPU1"/>
<reference evidence="1 2" key="1">
    <citation type="submission" date="2018-11" db="EMBL/GenBank/DDBJ databases">
        <authorList>
            <consortium name="Pathogen Informatics"/>
        </authorList>
    </citation>
    <scope>NUCLEOTIDE SEQUENCE [LARGE SCALE GENOMIC DNA]</scope>
</reference>
<name>A0A3P7IPU1_STRVU</name>
<protein>
    <submittedName>
        <fullName evidence="1">Uncharacterized protein</fullName>
    </submittedName>
</protein>
<evidence type="ECO:0000313" key="2">
    <source>
        <dbReference type="Proteomes" id="UP000270094"/>
    </source>
</evidence>
<keyword evidence="2" id="KW-1185">Reference proteome</keyword>
<evidence type="ECO:0000313" key="1">
    <source>
        <dbReference type="EMBL" id="VDM69019.1"/>
    </source>
</evidence>
<sequence>MPAADNASIRPRFTSIINISSWSQHEKIPESSLPPRIVVDEEPGRTGAIVVARRHHLATIRHRPRCGYMYVDTVRDDG</sequence>
<dbReference type="Proteomes" id="UP000270094">
    <property type="component" value="Unassembled WGS sequence"/>
</dbReference>
<dbReference type="EMBL" id="UYYB01010802">
    <property type="protein sequence ID" value="VDM69019.1"/>
    <property type="molecule type" value="Genomic_DNA"/>
</dbReference>
<organism evidence="1 2">
    <name type="scientific">Strongylus vulgaris</name>
    <name type="common">Blood worm</name>
    <dbReference type="NCBI Taxonomy" id="40348"/>
    <lineage>
        <taxon>Eukaryota</taxon>
        <taxon>Metazoa</taxon>
        <taxon>Ecdysozoa</taxon>
        <taxon>Nematoda</taxon>
        <taxon>Chromadorea</taxon>
        <taxon>Rhabditida</taxon>
        <taxon>Rhabditina</taxon>
        <taxon>Rhabditomorpha</taxon>
        <taxon>Strongyloidea</taxon>
        <taxon>Strongylidae</taxon>
        <taxon>Strongylus</taxon>
    </lineage>
</organism>
<proteinExistence type="predicted"/>
<gene>
    <name evidence="1" type="ORF">SVUK_LOCUS4017</name>
</gene>
<accession>A0A3P7IPU1</accession>